<dbReference type="PROSITE" id="PS51229">
    <property type="entry name" value="DCUN1"/>
    <property type="match status" value="1"/>
</dbReference>
<dbReference type="GO" id="GO:0097602">
    <property type="term" value="F:cullin family protein binding"/>
    <property type="evidence" value="ECO:0007669"/>
    <property type="project" value="TreeGrafter"/>
</dbReference>
<protein>
    <recommendedName>
        <fullName evidence="1">Defective in cullin neddylation protein</fullName>
    </recommendedName>
</protein>
<name>A0A9P6A552_PLEER</name>
<dbReference type="AlphaFoldDB" id="A0A9P6A552"/>
<reference evidence="4" key="1">
    <citation type="submission" date="2020-11" db="EMBL/GenBank/DDBJ databases">
        <authorList>
            <consortium name="DOE Joint Genome Institute"/>
            <person name="Ahrendt S."/>
            <person name="Riley R."/>
            <person name="Andreopoulos W."/>
            <person name="Labutti K."/>
            <person name="Pangilinan J."/>
            <person name="Ruiz-Duenas F.J."/>
            <person name="Barrasa J.M."/>
            <person name="Sanchez-Garcia M."/>
            <person name="Camarero S."/>
            <person name="Miyauchi S."/>
            <person name="Serrano A."/>
            <person name="Linde D."/>
            <person name="Babiker R."/>
            <person name="Drula E."/>
            <person name="Ayuso-Fernandez I."/>
            <person name="Pacheco R."/>
            <person name="Padilla G."/>
            <person name="Ferreira P."/>
            <person name="Barriuso J."/>
            <person name="Kellner H."/>
            <person name="Castanera R."/>
            <person name="Alfaro M."/>
            <person name="Ramirez L."/>
            <person name="Pisabarro A.G."/>
            <person name="Kuo A."/>
            <person name="Tritt A."/>
            <person name="Lipzen A."/>
            <person name="He G."/>
            <person name="Yan M."/>
            <person name="Ng V."/>
            <person name="Cullen D."/>
            <person name="Martin F."/>
            <person name="Rosso M.-N."/>
            <person name="Henrissat B."/>
            <person name="Hibbett D."/>
            <person name="Martinez A.T."/>
            <person name="Grigoriev I.V."/>
        </authorList>
    </citation>
    <scope>NUCLEOTIDE SEQUENCE</scope>
    <source>
        <strain evidence="4">ATCC 90797</strain>
    </source>
</reference>
<dbReference type="InterPro" id="IPR005176">
    <property type="entry name" value="PONY_dom"/>
</dbReference>
<dbReference type="InterPro" id="IPR014764">
    <property type="entry name" value="DCN-prot"/>
</dbReference>
<dbReference type="GO" id="GO:0031624">
    <property type="term" value="F:ubiquitin conjugating enzyme binding"/>
    <property type="evidence" value="ECO:0007669"/>
    <property type="project" value="TreeGrafter"/>
</dbReference>
<proteinExistence type="predicted"/>
<comment type="caution">
    <text evidence="4">The sequence shown here is derived from an EMBL/GenBank/DDBJ whole genome shotgun (WGS) entry which is preliminary data.</text>
</comment>
<dbReference type="Gene3D" id="1.10.238.200">
    <property type="entry name" value="Cullin, PONY binding domain"/>
    <property type="match status" value="1"/>
</dbReference>
<feature type="region of interest" description="Disordered" evidence="2">
    <location>
        <begin position="44"/>
        <end position="66"/>
    </location>
</feature>
<organism evidence="4 5">
    <name type="scientific">Pleurotus eryngii</name>
    <name type="common">Boletus of the steppes</name>
    <dbReference type="NCBI Taxonomy" id="5323"/>
    <lineage>
        <taxon>Eukaryota</taxon>
        <taxon>Fungi</taxon>
        <taxon>Dikarya</taxon>
        <taxon>Basidiomycota</taxon>
        <taxon>Agaricomycotina</taxon>
        <taxon>Agaricomycetes</taxon>
        <taxon>Agaricomycetidae</taxon>
        <taxon>Agaricales</taxon>
        <taxon>Pleurotineae</taxon>
        <taxon>Pleurotaceae</taxon>
        <taxon>Pleurotus</taxon>
    </lineage>
</organism>
<dbReference type="PANTHER" id="PTHR12281">
    <property type="entry name" value="RP42 RELATED"/>
    <property type="match status" value="1"/>
</dbReference>
<evidence type="ECO:0000256" key="2">
    <source>
        <dbReference type="SAM" id="MobiDB-lite"/>
    </source>
</evidence>
<dbReference type="PANTHER" id="PTHR12281:SF31">
    <property type="entry name" value="DCN1-LIKE PROTEIN 3"/>
    <property type="match status" value="1"/>
</dbReference>
<comment type="function">
    <text evidence="1">Neddylation of cullins play an essential role in the regulation of SCF-type complexes activity.</text>
</comment>
<feature type="domain" description="DCUN1" evidence="3">
    <location>
        <begin position="56"/>
        <end position="278"/>
    </location>
</feature>
<evidence type="ECO:0000259" key="3">
    <source>
        <dbReference type="PROSITE" id="PS51229"/>
    </source>
</evidence>
<dbReference type="InterPro" id="IPR042460">
    <property type="entry name" value="DCN1-like_PONY"/>
</dbReference>
<dbReference type="OrthoDB" id="27198at2759"/>
<dbReference type="GO" id="GO:0032182">
    <property type="term" value="F:ubiquitin-like protein binding"/>
    <property type="evidence" value="ECO:0007669"/>
    <property type="project" value="TreeGrafter"/>
</dbReference>
<dbReference type="Gene3D" id="1.10.8.10">
    <property type="entry name" value="DNA helicase RuvA subunit, C-terminal domain"/>
    <property type="match status" value="1"/>
</dbReference>
<keyword evidence="5" id="KW-1185">Reference proteome</keyword>
<feature type="compositionally biased region" description="Low complexity" evidence="2">
    <location>
        <begin position="44"/>
        <end position="57"/>
    </location>
</feature>
<evidence type="ECO:0000256" key="1">
    <source>
        <dbReference type="RuleBase" id="RU410713"/>
    </source>
</evidence>
<evidence type="ECO:0000313" key="4">
    <source>
        <dbReference type="EMBL" id="KAF9497401.1"/>
    </source>
</evidence>
<dbReference type="Gene3D" id="1.10.238.10">
    <property type="entry name" value="EF-hand"/>
    <property type="match status" value="1"/>
</dbReference>
<gene>
    <name evidence="4" type="ORF">BDN71DRAFT_1481797</name>
</gene>
<dbReference type="EMBL" id="MU154544">
    <property type="protein sequence ID" value="KAF9497401.1"/>
    <property type="molecule type" value="Genomic_DNA"/>
</dbReference>
<dbReference type="Pfam" id="PF03556">
    <property type="entry name" value="Cullin_binding"/>
    <property type="match status" value="1"/>
</dbReference>
<dbReference type="Pfam" id="PF14555">
    <property type="entry name" value="UBA_4"/>
    <property type="match status" value="1"/>
</dbReference>
<dbReference type="GO" id="GO:0045116">
    <property type="term" value="P:protein neddylation"/>
    <property type="evidence" value="ECO:0007669"/>
    <property type="project" value="TreeGrafter"/>
</dbReference>
<sequence length="283" mass="32234">MEDQIAQFCGVTGASTRDARKFLEKYKRVDIAIDAYYNDPNAFSGGSRRNNDSSGPSTSKLNNLFDKYKDPDGPEITIDGTIKLCEDLQVDPEDVVMLAVAYELKSPRIGQWNKKGWTDGWKNLGCDSIPGMKVALVRLRDKLGSDPGYFQKVYNHTFDFARTEGQRSLGIETAQAFWSLLLPHGLQGGALAHIRSRDKDEDVDMVEEEGWKDDYIQWWFDFLSEKGGKGVSKDTWIMFLDFVRTIDSKFTKYDMEGKLFIKDAAWPSTIDDFVEWAKQRISS</sequence>
<dbReference type="Proteomes" id="UP000807025">
    <property type="component" value="Unassembled WGS sequence"/>
</dbReference>
<evidence type="ECO:0000313" key="5">
    <source>
        <dbReference type="Proteomes" id="UP000807025"/>
    </source>
</evidence>
<dbReference type="GO" id="GO:0000151">
    <property type="term" value="C:ubiquitin ligase complex"/>
    <property type="evidence" value="ECO:0007669"/>
    <property type="project" value="TreeGrafter"/>
</dbReference>
<accession>A0A9P6A552</accession>